<sequence length="215" mass="23808">MLAARACFKCLKLNHDAKYCREGPKTECRFCNASHYAIICPKSSKNTSGKPKANLSVNMDMDTLGDSVFLWTAAAWAEVGSTKVPCRILIDPGSQASHVTRALTEKLKSRPFTHLDLTMGTAGGQITDIRNCGVHHVTLRSRHQASRTLRLRAIELDCISRSEFSVMEQDFNLTPVADSIARTNDQLVDILLGQDQLTKIKFTDPKAIGDHFAFN</sequence>
<accession>A0AAJ7L2H9</accession>
<gene>
    <name evidence="2" type="primary">LOC108863725</name>
</gene>
<evidence type="ECO:0000313" key="1">
    <source>
        <dbReference type="Proteomes" id="UP000694867"/>
    </source>
</evidence>
<proteinExistence type="predicted"/>
<dbReference type="AlphaFoldDB" id="A0AAJ7L2H9"/>
<dbReference type="KEGG" id="goe:108863725"/>
<dbReference type="GO" id="GO:0008270">
    <property type="term" value="F:zinc ion binding"/>
    <property type="evidence" value="ECO:0007669"/>
    <property type="project" value="InterPro"/>
</dbReference>
<dbReference type="GO" id="GO:0003676">
    <property type="term" value="F:nucleic acid binding"/>
    <property type="evidence" value="ECO:0007669"/>
    <property type="project" value="InterPro"/>
</dbReference>
<dbReference type="SUPFAM" id="SSF57756">
    <property type="entry name" value="Retrovirus zinc finger-like domains"/>
    <property type="match status" value="1"/>
</dbReference>
<protein>
    <submittedName>
        <fullName evidence="2">Uncharacterized protein LOC108863725</fullName>
    </submittedName>
</protein>
<dbReference type="InterPro" id="IPR036875">
    <property type="entry name" value="Znf_CCHC_sf"/>
</dbReference>
<organism evidence="1 2">
    <name type="scientific">Galendromus occidentalis</name>
    <name type="common">western predatory mite</name>
    <dbReference type="NCBI Taxonomy" id="34638"/>
    <lineage>
        <taxon>Eukaryota</taxon>
        <taxon>Metazoa</taxon>
        <taxon>Ecdysozoa</taxon>
        <taxon>Arthropoda</taxon>
        <taxon>Chelicerata</taxon>
        <taxon>Arachnida</taxon>
        <taxon>Acari</taxon>
        <taxon>Parasitiformes</taxon>
        <taxon>Mesostigmata</taxon>
        <taxon>Gamasina</taxon>
        <taxon>Phytoseioidea</taxon>
        <taxon>Phytoseiidae</taxon>
        <taxon>Typhlodrominae</taxon>
        <taxon>Galendromus</taxon>
    </lineage>
</organism>
<evidence type="ECO:0000313" key="2">
    <source>
        <dbReference type="RefSeq" id="XP_018493769.1"/>
    </source>
</evidence>
<keyword evidence="1" id="KW-1185">Reference proteome</keyword>
<dbReference type="GeneID" id="108863725"/>
<dbReference type="Proteomes" id="UP000694867">
    <property type="component" value="Unplaced"/>
</dbReference>
<dbReference type="RefSeq" id="XP_018493769.1">
    <property type="nucleotide sequence ID" value="XM_018638253.1"/>
</dbReference>
<name>A0AAJ7L2H9_9ACAR</name>
<reference evidence="2" key="1">
    <citation type="submission" date="2025-08" db="UniProtKB">
        <authorList>
            <consortium name="RefSeq"/>
        </authorList>
    </citation>
    <scope>IDENTIFICATION</scope>
</reference>